<dbReference type="EC" id="2.7.11.1" evidence="3"/>
<keyword evidence="11" id="KW-0067">ATP-binding</keyword>
<dbReference type="InterPro" id="IPR045845">
    <property type="entry name" value="BSK"/>
</dbReference>
<sequence length="917" mass="103011">MGCHGSKLTSCCFTSKHYGPVNEANKDENEEKSETSDLPAFREYSVEQLRIATSGFAVENIVSEHGEKAPNVVYKGKLENQRRVAVKRFNRSAWPDARQFLEEAKSVGQLRNHRLANLLGCCCEGDERLLVAEFMPNETLAKHLFHWESQPMKWAMRLRVALYLAQALEYCTSKGRALYHDLNAYRVVFDDDGNPRLSCFGMMKNSRDGKSYSTNLAFTPPEYLRTGRVTPESVTYSFGTLLLDLLSGKHIPPSHALDLIKDRNLQMLTDSCLEGQFSNDDGTELVRLASRCLQYEPRERPNPRSLVASLVPLQKETEIPSHELMGIPRGGDVLSISALGEACVRRDLTAIHEIVEKLGYKDDEGAATELSFQMWTNQMQDTLNSKKKGDVAFRHKDFRVAIECYSQFIDVGTMVSPTVFARRSLSYLMSDMPEEALNDAVQAQVISPVWHIASYLQASALFALGRENEAQIAVKEGNEEKSETSDLPAFREYSIEQLRMATSGFAVENIVSEHGEKAPNVVYKGKLENQRRVAVKRFNRSAWPDARQFLEEAKSVGQLRNHRLANLLGCCCEGESQPMKWAMRLRVALYLAQALEYCTSKGRALYHDLNAYRVVFDDEGNPRLSCFGMMKNSRDGKSYSTNLAFTPPEYLRTGRVTPESVTYSFGTLLLDLLSGKHIPPSHALDLIKNRNLQMLTDSCLEGQFSNDDGTELVRLASRCLQYEPRERPNTRSLVASLVPLQKETEIPSHELMGIPRSGEILSLSALGEACLRMDLTAIHEIVDKLGYKDDEGAATELSFQMWTNQMQDTLNSKKKGDVAFRHKDFGVAIECYSQFIDVGTMVSPTVFARRSLSYLMSDMPEEALNDAVQAQVISPVWHIASYLQASALFALGRENEAQIAVKEGSILEEKRTATSRD</sequence>
<dbReference type="SUPFAM" id="SSF56112">
    <property type="entry name" value="Protein kinase-like (PK-like)"/>
    <property type="match status" value="2"/>
</dbReference>
<evidence type="ECO:0000256" key="3">
    <source>
        <dbReference type="ARBA" id="ARBA00012513"/>
    </source>
</evidence>
<evidence type="ECO:0000256" key="12">
    <source>
        <dbReference type="ARBA" id="ARBA00023136"/>
    </source>
</evidence>
<evidence type="ECO:0000256" key="6">
    <source>
        <dbReference type="ARBA" id="ARBA00022626"/>
    </source>
</evidence>
<evidence type="ECO:0000256" key="14">
    <source>
        <dbReference type="ARBA" id="ARBA00047899"/>
    </source>
</evidence>
<evidence type="ECO:0000256" key="7">
    <source>
        <dbReference type="ARBA" id="ARBA00022679"/>
    </source>
</evidence>
<accession>A0ABD3S0U8</accession>
<dbReference type="PANTHER" id="PTHR45863:SF2">
    <property type="entry name" value="SERINE_THREONINE-PROTEIN KINASE BSK7-RELATED"/>
    <property type="match status" value="1"/>
</dbReference>
<dbReference type="Pfam" id="PF07714">
    <property type="entry name" value="PK_Tyr_Ser-Thr"/>
    <property type="match status" value="2"/>
</dbReference>
<dbReference type="Gene3D" id="1.10.510.10">
    <property type="entry name" value="Transferase(Phosphotransferase) domain 1"/>
    <property type="match status" value="2"/>
</dbReference>
<dbReference type="GO" id="GO:0005524">
    <property type="term" value="F:ATP binding"/>
    <property type="evidence" value="ECO:0007669"/>
    <property type="project" value="UniProtKB-KW"/>
</dbReference>
<dbReference type="FunFam" id="1.25.40.10:FF:000016">
    <property type="entry name" value="probable serine/threonine-protein kinase At4g35230"/>
    <property type="match status" value="2"/>
</dbReference>
<dbReference type="InterPro" id="IPR011009">
    <property type="entry name" value="Kinase-like_dom_sf"/>
</dbReference>
<evidence type="ECO:0000259" key="16">
    <source>
        <dbReference type="PROSITE" id="PS50011"/>
    </source>
</evidence>
<dbReference type="SUPFAM" id="SSF48452">
    <property type="entry name" value="TPR-like"/>
    <property type="match status" value="2"/>
</dbReference>
<dbReference type="PROSITE" id="PS50011">
    <property type="entry name" value="PROTEIN_KINASE_DOM"/>
    <property type="match status" value="2"/>
</dbReference>
<dbReference type="InterPro" id="IPR011990">
    <property type="entry name" value="TPR-like_helical_dom_sf"/>
</dbReference>
<keyword evidence="12" id="KW-0472">Membrane</keyword>
<dbReference type="GO" id="GO:0004674">
    <property type="term" value="F:protein serine/threonine kinase activity"/>
    <property type="evidence" value="ECO:0007669"/>
    <property type="project" value="UniProtKB-KW"/>
</dbReference>
<gene>
    <name evidence="17" type="ORF">ACJIZ3_003970</name>
</gene>
<reference evidence="17 18" key="1">
    <citation type="submission" date="2024-12" db="EMBL/GenBank/DDBJ databases">
        <title>The unique morphological basis and parallel evolutionary history of personate flowers in Penstemon.</title>
        <authorList>
            <person name="Depatie T.H."/>
            <person name="Wessinger C.A."/>
        </authorList>
    </citation>
    <scope>NUCLEOTIDE SEQUENCE [LARGE SCALE GENOMIC DNA]</scope>
    <source>
        <strain evidence="17">WTNN_2</strain>
        <tissue evidence="17">Leaf</tissue>
    </source>
</reference>
<evidence type="ECO:0000313" key="18">
    <source>
        <dbReference type="Proteomes" id="UP001634393"/>
    </source>
</evidence>
<dbReference type="Gene3D" id="3.30.200.20">
    <property type="entry name" value="Phosphorylase Kinase, domain 1"/>
    <property type="match status" value="2"/>
</dbReference>
<organism evidence="17 18">
    <name type="scientific">Penstemon smallii</name>
    <dbReference type="NCBI Taxonomy" id="265156"/>
    <lineage>
        <taxon>Eukaryota</taxon>
        <taxon>Viridiplantae</taxon>
        <taxon>Streptophyta</taxon>
        <taxon>Embryophyta</taxon>
        <taxon>Tracheophyta</taxon>
        <taxon>Spermatophyta</taxon>
        <taxon>Magnoliopsida</taxon>
        <taxon>eudicotyledons</taxon>
        <taxon>Gunneridae</taxon>
        <taxon>Pentapetalae</taxon>
        <taxon>asterids</taxon>
        <taxon>lamiids</taxon>
        <taxon>Lamiales</taxon>
        <taxon>Plantaginaceae</taxon>
        <taxon>Cheloneae</taxon>
        <taxon>Penstemon</taxon>
    </lineage>
</organism>
<protein>
    <recommendedName>
        <fullName evidence="3">non-specific serine/threonine protein kinase</fullName>
        <ecNumber evidence="3">2.7.11.1</ecNumber>
    </recommendedName>
</protein>
<keyword evidence="7" id="KW-0808">Transferase</keyword>
<proteinExistence type="inferred from homology"/>
<feature type="domain" description="Protein kinase" evidence="16">
    <location>
        <begin position="405"/>
        <end position="752"/>
    </location>
</feature>
<dbReference type="Proteomes" id="UP001634393">
    <property type="component" value="Unassembled WGS sequence"/>
</dbReference>
<dbReference type="GO" id="GO:0009742">
    <property type="term" value="P:brassinosteroid mediated signaling pathway"/>
    <property type="evidence" value="ECO:0007669"/>
    <property type="project" value="UniProtKB-KW"/>
</dbReference>
<dbReference type="FunFam" id="1.10.510.10:FF:000069">
    <property type="entry name" value="probable serine/threonine-protein kinase At5g41260"/>
    <property type="match status" value="2"/>
</dbReference>
<dbReference type="Pfam" id="PF25575">
    <property type="entry name" value="TPR_BSK1_C"/>
    <property type="match status" value="2"/>
</dbReference>
<evidence type="ECO:0000313" key="17">
    <source>
        <dbReference type="EMBL" id="KAL3818065.1"/>
    </source>
</evidence>
<keyword evidence="5" id="KW-0723">Serine/threonine-protein kinase</keyword>
<keyword evidence="13" id="KW-0449">Lipoprotein</keyword>
<comment type="catalytic activity">
    <reaction evidence="15">
        <text>L-seryl-[protein] + ATP = O-phospho-L-seryl-[protein] + ADP + H(+)</text>
        <dbReference type="Rhea" id="RHEA:17989"/>
        <dbReference type="Rhea" id="RHEA-COMP:9863"/>
        <dbReference type="Rhea" id="RHEA-COMP:11604"/>
        <dbReference type="ChEBI" id="CHEBI:15378"/>
        <dbReference type="ChEBI" id="CHEBI:29999"/>
        <dbReference type="ChEBI" id="CHEBI:30616"/>
        <dbReference type="ChEBI" id="CHEBI:83421"/>
        <dbReference type="ChEBI" id="CHEBI:456216"/>
        <dbReference type="EC" id="2.7.11.1"/>
    </reaction>
</comment>
<evidence type="ECO:0000256" key="2">
    <source>
        <dbReference type="ARBA" id="ARBA00008684"/>
    </source>
</evidence>
<keyword evidence="9" id="KW-0547">Nucleotide-binding</keyword>
<comment type="caution">
    <text evidence="17">The sequence shown here is derived from an EMBL/GenBank/DDBJ whole genome shotgun (WGS) entry which is preliminary data.</text>
</comment>
<evidence type="ECO:0000256" key="8">
    <source>
        <dbReference type="ARBA" id="ARBA00022707"/>
    </source>
</evidence>
<dbReference type="PANTHER" id="PTHR45863">
    <property type="entry name" value="SERINE/THREONINE-PROTEIN KINASE BSK5"/>
    <property type="match status" value="1"/>
</dbReference>
<keyword evidence="18" id="KW-1185">Reference proteome</keyword>
<keyword evidence="10" id="KW-0418">Kinase</keyword>
<name>A0ABD3S0U8_9LAMI</name>
<dbReference type="GO" id="GO:0005886">
    <property type="term" value="C:plasma membrane"/>
    <property type="evidence" value="ECO:0007669"/>
    <property type="project" value="UniProtKB-SubCell"/>
</dbReference>
<evidence type="ECO:0000256" key="13">
    <source>
        <dbReference type="ARBA" id="ARBA00023288"/>
    </source>
</evidence>
<dbReference type="InterPro" id="IPR000719">
    <property type="entry name" value="Prot_kinase_dom"/>
</dbReference>
<dbReference type="FunFam" id="3.30.200.20:FF:000154">
    <property type="entry name" value="probable serine/threonine-protein kinase At4g35230"/>
    <property type="match status" value="2"/>
</dbReference>
<evidence type="ECO:0000256" key="5">
    <source>
        <dbReference type="ARBA" id="ARBA00022527"/>
    </source>
</evidence>
<keyword evidence="8" id="KW-0519">Myristate</keyword>
<evidence type="ECO:0000256" key="11">
    <source>
        <dbReference type="ARBA" id="ARBA00022840"/>
    </source>
</evidence>
<keyword evidence="4" id="KW-1003">Cell membrane</keyword>
<dbReference type="InterPro" id="IPR001245">
    <property type="entry name" value="Ser-Thr/Tyr_kinase_cat_dom"/>
</dbReference>
<evidence type="ECO:0000256" key="10">
    <source>
        <dbReference type="ARBA" id="ARBA00022777"/>
    </source>
</evidence>
<evidence type="ECO:0000256" key="1">
    <source>
        <dbReference type="ARBA" id="ARBA00004193"/>
    </source>
</evidence>
<dbReference type="InterPro" id="IPR058209">
    <property type="entry name" value="TPR_BSK1_C"/>
</dbReference>
<evidence type="ECO:0000256" key="4">
    <source>
        <dbReference type="ARBA" id="ARBA00022475"/>
    </source>
</evidence>
<evidence type="ECO:0000256" key="9">
    <source>
        <dbReference type="ARBA" id="ARBA00022741"/>
    </source>
</evidence>
<dbReference type="AlphaFoldDB" id="A0ABD3S0U8"/>
<feature type="domain" description="Protein kinase" evidence="16">
    <location>
        <begin position="59"/>
        <end position="325"/>
    </location>
</feature>
<dbReference type="EMBL" id="JBJXBP010000007">
    <property type="protein sequence ID" value="KAL3818065.1"/>
    <property type="molecule type" value="Genomic_DNA"/>
</dbReference>
<dbReference type="Gene3D" id="1.25.40.10">
    <property type="entry name" value="Tetratricopeptide repeat domain"/>
    <property type="match status" value="2"/>
</dbReference>
<comment type="catalytic activity">
    <reaction evidence="14">
        <text>L-threonyl-[protein] + ATP = O-phospho-L-threonyl-[protein] + ADP + H(+)</text>
        <dbReference type="Rhea" id="RHEA:46608"/>
        <dbReference type="Rhea" id="RHEA-COMP:11060"/>
        <dbReference type="Rhea" id="RHEA-COMP:11605"/>
        <dbReference type="ChEBI" id="CHEBI:15378"/>
        <dbReference type="ChEBI" id="CHEBI:30013"/>
        <dbReference type="ChEBI" id="CHEBI:30616"/>
        <dbReference type="ChEBI" id="CHEBI:61977"/>
        <dbReference type="ChEBI" id="CHEBI:456216"/>
        <dbReference type="EC" id="2.7.11.1"/>
    </reaction>
</comment>
<evidence type="ECO:0000256" key="15">
    <source>
        <dbReference type="ARBA" id="ARBA00048679"/>
    </source>
</evidence>
<comment type="similarity">
    <text evidence="2">Belongs to the protein kinase superfamily. Ser/Thr protein kinase family.</text>
</comment>
<keyword evidence="6" id="KW-1070">Brassinosteroid signaling pathway</keyword>
<comment type="subcellular location">
    <subcellularLocation>
        <location evidence="1">Cell membrane</location>
        <topology evidence="1">Lipid-anchor</topology>
    </subcellularLocation>
</comment>